<name>A0A0R0ED56_SOYBN</name>
<dbReference type="InParanoid" id="A0A0R0ED56"/>
<dbReference type="Gramene" id="KRG92057">
    <property type="protein sequence ID" value="KRG92057"/>
    <property type="gene ID" value="GLYMA_20G188700"/>
</dbReference>
<reference evidence="2" key="2">
    <citation type="submission" date="2018-02" db="UniProtKB">
        <authorList>
            <consortium name="EnsemblPlants"/>
        </authorList>
    </citation>
    <scope>IDENTIFICATION</scope>
    <source>
        <strain evidence="2">Williams 82</strain>
    </source>
</reference>
<evidence type="ECO:0000313" key="2">
    <source>
        <dbReference type="EnsemblPlants" id="KRG92057"/>
    </source>
</evidence>
<evidence type="ECO:0000313" key="3">
    <source>
        <dbReference type="Proteomes" id="UP000008827"/>
    </source>
</evidence>
<dbReference type="EMBL" id="CM000853">
    <property type="protein sequence ID" value="KRG92057.1"/>
    <property type="molecule type" value="Genomic_DNA"/>
</dbReference>
<reference evidence="1 2" key="1">
    <citation type="journal article" date="2010" name="Nature">
        <title>Genome sequence of the palaeopolyploid soybean.</title>
        <authorList>
            <person name="Schmutz J."/>
            <person name="Cannon S.B."/>
            <person name="Schlueter J."/>
            <person name="Ma J."/>
            <person name="Mitros T."/>
            <person name="Nelson W."/>
            <person name="Hyten D.L."/>
            <person name="Song Q."/>
            <person name="Thelen J.J."/>
            <person name="Cheng J."/>
            <person name="Xu D."/>
            <person name="Hellsten U."/>
            <person name="May G.D."/>
            <person name="Yu Y."/>
            <person name="Sakurai T."/>
            <person name="Umezawa T."/>
            <person name="Bhattacharyya M.K."/>
            <person name="Sandhu D."/>
            <person name="Valliyodan B."/>
            <person name="Lindquist E."/>
            <person name="Peto M."/>
            <person name="Grant D."/>
            <person name="Shu S."/>
            <person name="Goodstein D."/>
            <person name="Barry K."/>
            <person name="Futrell-Griggs M."/>
            <person name="Abernathy B."/>
            <person name="Du J."/>
            <person name="Tian Z."/>
            <person name="Zhu L."/>
            <person name="Gill N."/>
            <person name="Joshi T."/>
            <person name="Libault M."/>
            <person name="Sethuraman A."/>
            <person name="Zhang X.-C."/>
            <person name="Shinozaki K."/>
            <person name="Nguyen H.T."/>
            <person name="Wing R.A."/>
            <person name="Cregan P."/>
            <person name="Specht J."/>
            <person name="Grimwood J."/>
            <person name="Rokhsar D."/>
            <person name="Stacey G."/>
            <person name="Shoemaker R.C."/>
            <person name="Jackson S.A."/>
        </authorList>
    </citation>
    <scope>NUCLEOTIDE SEQUENCE [LARGE SCALE GENOMIC DNA]</scope>
    <source>
        <strain evidence="2">cv. Williams 82</strain>
        <tissue evidence="1">Callus</tissue>
    </source>
</reference>
<evidence type="ECO:0000313" key="1">
    <source>
        <dbReference type="EMBL" id="KRG92057.1"/>
    </source>
</evidence>
<reference evidence="1" key="3">
    <citation type="submission" date="2018-07" db="EMBL/GenBank/DDBJ databases">
        <title>WGS assembly of Glycine max.</title>
        <authorList>
            <person name="Schmutz J."/>
            <person name="Cannon S."/>
            <person name="Schlueter J."/>
            <person name="Ma J."/>
            <person name="Mitros T."/>
            <person name="Nelson W."/>
            <person name="Hyten D."/>
            <person name="Song Q."/>
            <person name="Thelen J."/>
            <person name="Cheng J."/>
            <person name="Xu D."/>
            <person name="Hellsten U."/>
            <person name="May G."/>
            <person name="Yu Y."/>
            <person name="Sakurai T."/>
            <person name="Umezawa T."/>
            <person name="Bhattacharyya M."/>
            <person name="Sandhu D."/>
            <person name="Valliyodan B."/>
            <person name="Lindquist E."/>
            <person name="Peto M."/>
            <person name="Grant D."/>
            <person name="Shu S."/>
            <person name="Goodstein D."/>
            <person name="Barry K."/>
            <person name="Futrell-Griggs M."/>
            <person name="Abernathy B."/>
            <person name="Du J."/>
            <person name="Tian Z."/>
            <person name="Zhu L."/>
            <person name="Gill N."/>
            <person name="Joshi T."/>
            <person name="Libault M."/>
            <person name="Sethuraman A."/>
            <person name="Zhang X."/>
            <person name="Shinozaki K."/>
            <person name="Nguyen H."/>
            <person name="Wing R."/>
            <person name="Cregan P."/>
            <person name="Specht J."/>
            <person name="Grimwood J."/>
            <person name="Rokhsar D."/>
            <person name="Stacey G."/>
            <person name="Shoemaker R."/>
            <person name="Jackson S."/>
        </authorList>
    </citation>
    <scope>NUCLEOTIDE SEQUENCE</scope>
    <source>
        <tissue evidence="1">Callus</tissue>
    </source>
</reference>
<gene>
    <name evidence="1" type="ORF">GLYMA_20G188700</name>
</gene>
<keyword evidence="3" id="KW-1185">Reference proteome</keyword>
<accession>A0A0R0ED56</accession>
<proteinExistence type="predicted"/>
<dbReference type="AlphaFoldDB" id="A0A0R0ED56"/>
<dbReference type="EnsemblPlants" id="KRG92057">
    <property type="protein sequence ID" value="KRG92057"/>
    <property type="gene ID" value="GLYMA_20G188700"/>
</dbReference>
<dbReference type="Proteomes" id="UP000008827">
    <property type="component" value="Chromosome 20"/>
</dbReference>
<protein>
    <submittedName>
        <fullName evidence="1 2">Uncharacterized protein</fullName>
    </submittedName>
</protein>
<sequence>MSAASLNGRNETMVIRTIPCNKENYSFHHCVNGYVDKFSLLKETIPITNVSFLPFKDAVRTCVPSKKWSKIWKKINDEHRVQRTLLCLSS</sequence>
<organism evidence="1">
    <name type="scientific">Glycine max</name>
    <name type="common">Soybean</name>
    <name type="synonym">Glycine hispida</name>
    <dbReference type="NCBI Taxonomy" id="3847"/>
    <lineage>
        <taxon>Eukaryota</taxon>
        <taxon>Viridiplantae</taxon>
        <taxon>Streptophyta</taxon>
        <taxon>Embryophyta</taxon>
        <taxon>Tracheophyta</taxon>
        <taxon>Spermatophyta</taxon>
        <taxon>Magnoliopsida</taxon>
        <taxon>eudicotyledons</taxon>
        <taxon>Gunneridae</taxon>
        <taxon>Pentapetalae</taxon>
        <taxon>rosids</taxon>
        <taxon>fabids</taxon>
        <taxon>Fabales</taxon>
        <taxon>Fabaceae</taxon>
        <taxon>Papilionoideae</taxon>
        <taxon>50 kb inversion clade</taxon>
        <taxon>NPAAA clade</taxon>
        <taxon>indigoferoid/millettioid clade</taxon>
        <taxon>Phaseoleae</taxon>
        <taxon>Glycine</taxon>
        <taxon>Glycine subgen. Soja</taxon>
    </lineage>
</organism>